<comment type="caution">
    <text evidence="5">The sequence shown here is derived from an EMBL/GenBank/DDBJ whole genome shotgun (WGS) entry which is preliminary data.</text>
</comment>
<organism evidence="5">
    <name type="scientific">mine drainage metagenome</name>
    <dbReference type="NCBI Taxonomy" id="410659"/>
    <lineage>
        <taxon>unclassified sequences</taxon>
        <taxon>metagenomes</taxon>
        <taxon>ecological metagenomes</taxon>
    </lineage>
</organism>
<keyword evidence="1" id="KW-0472">Membrane</keyword>
<keyword evidence="1" id="KW-1133">Transmembrane helix</keyword>
<dbReference type="Pfam" id="PF25954">
    <property type="entry name" value="Beta-barrel_RND_2"/>
    <property type="match status" value="1"/>
</dbReference>
<dbReference type="GO" id="GO:0015562">
    <property type="term" value="F:efflux transmembrane transporter activity"/>
    <property type="evidence" value="ECO:0007669"/>
    <property type="project" value="TreeGrafter"/>
</dbReference>
<evidence type="ECO:0000259" key="2">
    <source>
        <dbReference type="Pfam" id="PF25876"/>
    </source>
</evidence>
<reference evidence="5" key="1">
    <citation type="submission" date="2016-10" db="EMBL/GenBank/DDBJ databases">
        <title>Sequence of Gallionella enrichment culture.</title>
        <authorList>
            <person name="Poehlein A."/>
            <person name="Muehling M."/>
            <person name="Daniel R."/>
        </authorList>
    </citation>
    <scope>NUCLEOTIDE SEQUENCE</scope>
</reference>
<gene>
    <name evidence="5" type="primary">mdtA_1</name>
    <name evidence="5" type="ORF">GALL_04440</name>
</gene>
<evidence type="ECO:0000313" key="5">
    <source>
        <dbReference type="EMBL" id="OIR19563.1"/>
    </source>
</evidence>
<dbReference type="Gene3D" id="1.10.287.470">
    <property type="entry name" value="Helix hairpin bin"/>
    <property type="match status" value="1"/>
</dbReference>
<dbReference type="PANTHER" id="PTHR30469">
    <property type="entry name" value="MULTIDRUG RESISTANCE PROTEIN MDTA"/>
    <property type="match status" value="1"/>
</dbReference>
<dbReference type="EMBL" id="MLJW01000001">
    <property type="protein sequence ID" value="OIR19563.1"/>
    <property type="molecule type" value="Genomic_DNA"/>
</dbReference>
<accession>A0A1J5THD0</accession>
<feature type="domain" description="Multidrug resistance protein MdtA-like barrel-sandwich hybrid" evidence="3">
    <location>
        <begin position="82"/>
        <end position="218"/>
    </location>
</feature>
<keyword evidence="1" id="KW-0812">Transmembrane</keyword>
<feature type="domain" description="Multidrug resistance protein MdtA-like alpha-helical hairpin" evidence="2">
    <location>
        <begin position="120"/>
        <end position="181"/>
    </location>
</feature>
<dbReference type="InterPro" id="IPR058624">
    <property type="entry name" value="MdtA-like_HH"/>
</dbReference>
<dbReference type="InterPro" id="IPR058792">
    <property type="entry name" value="Beta-barrel_RND_2"/>
</dbReference>
<dbReference type="Gene3D" id="2.40.30.170">
    <property type="match status" value="1"/>
</dbReference>
<dbReference type="Pfam" id="PF25917">
    <property type="entry name" value="BSH_RND"/>
    <property type="match status" value="1"/>
</dbReference>
<dbReference type="Pfam" id="PF25876">
    <property type="entry name" value="HH_MFP_RND"/>
    <property type="match status" value="1"/>
</dbReference>
<dbReference type="SUPFAM" id="SSF111369">
    <property type="entry name" value="HlyD-like secretion proteins"/>
    <property type="match status" value="1"/>
</dbReference>
<evidence type="ECO:0000259" key="4">
    <source>
        <dbReference type="Pfam" id="PF25954"/>
    </source>
</evidence>
<dbReference type="PANTHER" id="PTHR30469:SF37">
    <property type="entry name" value="RAGD PROTEIN"/>
    <property type="match status" value="1"/>
</dbReference>
<dbReference type="NCBIfam" id="TIGR01730">
    <property type="entry name" value="RND_mfp"/>
    <property type="match status" value="1"/>
</dbReference>
<protein>
    <submittedName>
        <fullName evidence="5">Multidrug resistance protein MdtA</fullName>
    </submittedName>
</protein>
<name>A0A1J5THD0_9ZZZZ</name>
<dbReference type="InterPro" id="IPR006143">
    <property type="entry name" value="RND_pump_MFP"/>
</dbReference>
<dbReference type="AlphaFoldDB" id="A0A1J5THD0"/>
<evidence type="ECO:0000256" key="1">
    <source>
        <dbReference type="SAM" id="Phobius"/>
    </source>
</evidence>
<dbReference type="InterPro" id="IPR058625">
    <property type="entry name" value="MdtA-like_BSH"/>
</dbReference>
<dbReference type="GO" id="GO:1990281">
    <property type="term" value="C:efflux pump complex"/>
    <property type="evidence" value="ECO:0007669"/>
    <property type="project" value="TreeGrafter"/>
</dbReference>
<proteinExistence type="predicted"/>
<dbReference type="Gene3D" id="2.40.420.20">
    <property type="match status" value="1"/>
</dbReference>
<evidence type="ECO:0000259" key="3">
    <source>
        <dbReference type="Pfam" id="PF25917"/>
    </source>
</evidence>
<feature type="transmembrane region" description="Helical" evidence="1">
    <location>
        <begin position="15"/>
        <end position="36"/>
    </location>
</feature>
<sequence length="395" mass="43096">MSDNHPQPALSGRRLRLAGGIFAAVAVTIAVVGIYMRIDHANDLEKAVESQHVTVKVVSPQSGPSMQELILPGNVRADLDAPIYARVSGYLKTWETDIGARVKKGQLLGEIETPELDQQIMRARADVASAQSNWEIADVTAKRWQNLVASDSVSRQESDEKTADAKSKRDILNAAKANLDSLLASQSFQRIVAPFDGVVTERNTDIGKLINPGSNNGQALFRVVDNRRLRIYTEVPQSFAYLIKQKMPVKIYFPELPGRPFTASVLSTANAIRESSRTTTVELLMDNKDGKVFSGSYAEVHFELPSNAQIYRLPVSALLFRKDGLEVATVGPDNRVTLKSITLARDLGRVVEVSSGIEGNDRVIDSPNDSIVQGDIVRIQGADAQAGDHKKEAAP</sequence>
<dbReference type="Gene3D" id="2.40.50.100">
    <property type="match status" value="1"/>
</dbReference>
<feature type="domain" description="CusB-like beta-barrel" evidence="4">
    <location>
        <begin position="233"/>
        <end position="303"/>
    </location>
</feature>